<evidence type="ECO:0000259" key="2">
    <source>
        <dbReference type="Pfam" id="PF24035"/>
    </source>
</evidence>
<dbReference type="KEGG" id="nay:HYG81_18365"/>
<feature type="domain" description="DUF7344" evidence="2">
    <location>
        <begin position="18"/>
        <end position="96"/>
    </location>
</feature>
<dbReference type="Proteomes" id="UP000510869">
    <property type="component" value="Chromosome"/>
</dbReference>
<organism evidence="3 4">
    <name type="scientific">Natrinema zhouii</name>
    <dbReference type="NCBI Taxonomy" id="1710539"/>
    <lineage>
        <taxon>Archaea</taxon>
        <taxon>Methanobacteriati</taxon>
        <taxon>Methanobacteriota</taxon>
        <taxon>Stenosarchaea group</taxon>
        <taxon>Halobacteria</taxon>
        <taxon>Halobacteriales</taxon>
        <taxon>Natrialbaceae</taxon>
        <taxon>Natrinema</taxon>
    </lineage>
</organism>
<dbReference type="GeneID" id="56145212"/>
<reference evidence="3 4" key="1">
    <citation type="submission" date="2020-07" db="EMBL/GenBank/DDBJ databases">
        <title>Natrinema (YPL30) sp. nov. and Haloterrigena xxxxxx (YPL8) sp. nov., isolated from a salt mine.</title>
        <authorList>
            <person name="Cui H."/>
        </authorList>
    </citation>
    <scope>NUCLEOTIDE SEQUENCE [LARGE SCALE GENOMIC DNA]</scope>
    <source>
        <strain evidence="3 4">YPL13</strain>
    </source>
</reference>
<dbReference type="OrthoDB" id="194397at2157"/>
<evidence type="ECO:0000256" key="1">
    <source>
        <dbReference type="SAM" id="MobiDB-lite"/>
    </source>
</evidence>
<feature type="domain" description="DUF7344" evidence="2">
    <location>
        <begin position="128"/>
        <end position="206"/>
    </location>
</feature>
<dbReference type="AlphaFoldDB" id="A0A7D6CNW9"/>
<feature type="region of interest" description="Disordered" evidence="1">
    <location>
        <begin position="222"/>
        <end position="249"/>
    </location>
</feature>
<protein>
    <recommendedName>
        <fullName evidence="2">DUF7344 domain-containing protein</fullName>
    </recommendedName>
</protein>
<dbReference type="Gene3D" id="1.10.10.10">
    <property type="entry name" value="Winged helix-like DNA-binding domain superfamily/Winged helix DNA-binding domain"/>
    <property type="match status" value="1"/>
</dbReference>
<keyword evidence="4" id="KW-1185">Reference proteome</keyword>
<dbReference type="InterPro" id="IPR055768">
    <property type="entry name" value="DUF7344"/>
</dbReference>
<sequence>MSNSASGRAVTAVRDELFDILSDTSRRAVLRIVTEQSPVGIAKNDLAFQLAAVLADKPLASVSENDYQQAHAELHHRHVPHLTNTGLLAETDDGSIVTGDHLAYDDPRLEESISGDRDADREALDTVFRALADERRRTILSVLSEQYHPIGTETLARDVAAREAETTEREVSQERVDDVRLSLVHLHLPLLSDATLVGYDAETARVSYEGHPDVRAEWIRPADGAEPSDGAAASIEESADVRTLEGSPP</sequence>
<proteinExistence type="predicted"/>
<dbReference type="EMBL" id="CP059154">
    <property type="protein sequence ID" value="QLK26015.1"/>
    <property type="molecule type" value="Genomic_DNA"/>
</dbReference>
<dbReference type="InterPro" id="IPR036388">
    <property type="entry name" value="WH-like_DNA-bd_sf"/>
</dbReference>
<evidence type="ECO:0000313" key="3">
    <source>
        <dbReference type="EMBL" id="QLK26015.1"/>
    </source>
</evidence>
<dbReference type="RefSeq" id="WP_180841196.1">
    <property type="nucleotide sequence ID" value="NZ_CP059154.1"/>
</dbReference>
<evidence type="ECO:0000313" key="4">
    <source>
        <dbReference type="Proteomes" id="UP000510869"/>
    </source>
</evidence>
<gene>
    <name evidence="3" type="ORF">HYG81_18365</name>
</gene>
<dbReference type="Pfam" id="PF24035">
    <property type="entry name" value="DUF7344"/>
    <property type="match status" value="2"/>
</dbReference>
<name>A0A7D6CNW9_9EURY</name>
<accession>A0A7D6CNW9</accession>